<protein>
    <submittedName>
        <fullName evidence="2">Uncharacterized protein</fullName>
    </submittedName>
</protein>
<accession>A0ABP0V5M9</accession>
<sequence>GYSLRPDLQDLEAAGHAAAGCDSSLPWHRDSRRRHDHPHQPQHNSAGQEEPNLLHVRGQPAWGADSGVRGRAYDDQGQQPFGQVHHAEVTAGGYPAHASRSAADRGRLRHRRQRRSPSPPAEWGYARRIRAAARPPTAPVDAATPVVSTVHSPAAMDPLIDVQRHTSDVNTQIQTGAPISPPLAAVAPVAAPAAVPAHAADKEGRSQSQQPPVMNLQPPLGPIQPRPPPPPGPIQLQPPVQP</sequence>
<feature type="region of interest" description="Disordered" evidence="1">
    <location>
        <begin position="1"/>
        <end position="78"/>
    </location>
</feature>
<dbReference type="Proteomes" id="UP001497444">
    <property type="component" value="Unassembled WGS sequence"/>
</dbReference>
<gene>
    <name evidence="2" type="ORF">CSSPJE1EN1_LOCUS25103</name>
</gene>
<proteinExistence type="predicted"/>
<comment type="caution">
    <text evidence="2">The sequence shown here is derived from an EMBL/GenBank/DDBJ whole genome shotgun (WGS) entry which is preliminary data.</text>
</comment>
<feature type="compositionally biased region" description="Pro residues" evidence="1">
    <location>
        <begin position="219"/>
        <end position="233"/>
    </location>
</feature>
<feature type="region of interest" description="Disordered" evidence="1">
    <location>
        <begin position="92"/>
        <end position="126"/>
    </location>
</feature>
<evidence type="ECO:0000313" key="3">
    <source>
        <dbReference type="Proteomes" id="UP001497444"/>
    </source>
</evidence>
<organism evidence="2 3">
    <name type="scientific">Sphagnum jensenii</name>
    <dbReference type="NCBI Taxonomy" id="128206"/>
    <lineage>
        <taxon>Eukaryota</taxon>
        <taxon>Viridiplantae</taxon>
        <taxon>Streptophyta</taxon>
        <taxon>Embryophyta</taxon>
        <taxon>Bryophyta</taxon>
        <taxon>Sphagnophytina</taxon>
        <taxon>Sphagnopsida</taxon>
        <taxon>Sphagnales</taxon>
        <taxon>Sphagnaceae</taxon>
        <taxon>Sphagnum</taxon>
    </lineage>
</organism>
<evidence type="ECO:0000313" key="2">
    <source>
        <dbReference type="EMBL" id="CAK9249725.1"/>
    </source>
</evidence>
<feature type="region of interest" description="Disordered" evidence="1">
    <location>
        <begin position="191"/>
        <end position="242"/>
    </location>
</feature>
<keyword evidence="3" id="KW-1185">Reference proteome</keyword>
<reference evidence="2" key="1">
    <citation type="submission" date="2024-02" db="EMBL/GenBank/DDBJ databases">
        <authorList>
            <consortium name="ELIXIR-Norway"/>
            <consortium name="Elixir Norway"/>
        </authorList>
    </citation>
    <scope>NUCLEOTIDE SEQUENCE</scope>
</reference>
<feature type="non-terminal residue" evidence="2">
    <location>
        <position position="1"/>
    </location>
</feature>
<dbReference type="EMBL" id="CAXAQS010000034">
    <property type="protein sequence ID" value="CAK9249725.1"/>
    <property type="molecule type" value="Genomic_DNA"/>
</dbReference>
<name>A0ABP0V5M9_9BRYO</name>
<feature type="non-terminal residue" evidence="2">
    <location>
        <position position="242"/>
    </location>
</feature>
<evidence type="ECO:0000256" key="1">
    <source>
        <dbReference type="SAM" id="MobiDB-lite"/>
    </source>
</evidence>